<protein>
    <recommendedName>
        <fullName evidence="1">Tudor domain-containing protein</fullName>
    </recommendedName>
</protein>
<dbReference type="InterPro" id="IPR002999">
    <property type="entry name" value="Tudor"/>
</dbReference>
<name>A0A061RKN6_9CHLO</name>
<evidence type="ECO:0000313" key="2">
    <source>
        <dbReference type="EMBL" id="JAC71071.1"/>
    </source>
</evidence>
<dbReference type="PROSITE" id="PS50304">
    <property type="entry name" value="TUDOR"/>
    <property type="match status" value="1"/>
</dbReference>
<dbReference type="SUPFAM" id="SSF63748">
    <property type="entry name" value="Tudor/PWWP/MBT"/>
    <property type="match status" value="1"/>
</dbReference>
<gene>
    <name evidence="2" type="ORF">TSPGSL018_2752</name>
</gene>
<dbReference type="PANTHER" id="PTHR37827:SF1">
    <property type="entry name" value="HNH DOMAIN-CONTAINING PROTEIN"/>
    <property type="match status" value="1"/>
</dbReference>
<feature type="domain" description="Tudor" evidence="1">
    <location>
        <begin position="105"/>
        <end position="162"/>
    </location>
</feature>
<dbReference type="Gene3D" id="2.30.30.140">
    <property type="match status" value="1"/>
</dbReference>
<proteinExistence type="predicted"/>
<evidence type="ECO:0000259" key="1">
    <source>
        <dbReference type="PROSITE" id="PS50304"/>
    </source>
</evidence>
<dbReference type="PANTHER" id="PTHR37827">
    <property type="entry name" value="TUDOR DOMAIN-CONTAINING PROTEIN"/>
    <property type="match status" value="1"/>
</dbReference>
<organism evidence="2">
    <name type="scientific">Tetraselmis sp. GSL018</name>
    <dbReference type="NCBI Taxonomy" id="582737"/>
    <lineage>
        <taxon>Eukaryota</taxon>
        <taxon>Viridiplantae</taxon>
        <taxon>Chlorophyta</taxon>
        <taxon>core chlorophytes</taxon>
        <taxon>Chlorodendrophyceae</taxon>
        <taxon>Chlorodendrales</taxon>
        <taxon>Chlorodendraceae</taxon>
        <taxon>Tetraselmis</taxon>
    </lineage>
</organism>
<dbReference type="EMBL" id="GBEZ01015061">
    <property type="protein sequence ID" value="JAC71071.1"/>
    <property type="molecule type" value="Transcribed_RNA"/>
</dbReference>
<dbReference type="AlphaFoldDB" id="A0A061RKN6"/>
<sequence length="257" mass="28973">MITGSALRGVLERIEEKAAQLLISACHNYGITGSEQALQYAVGIFIATVSEDKLNEEEEWLAAAQQSLEVSEIVNEPEDLKDIANTFVQSLLQHCRELAGQVLRMPALGEVCKAILAEDGLWHEAVVEPIEQELIKVRFKQFGKLQNTLREQIVLSEDLANEEGEDTTGCCELCERKMPLTRHHLLPRKTHLKLKKKGYTKEELLASANICRPCHDVVHGAEDEMTLALHYNTIDKLLSHPKINASVKYFHKQRGKR</sequence>
<reference evidence="2" key="1">
    <citation type="submission" date="2014-05" db="EMBL/GenBank/DDBJ databases">
        <title>The transcriptome of the halophilic microalga Tetraselmis sp. GSL018 isolated from the Great Salt Lake, Utah.</title>
        <authorList>
            <person name="Jinkerson R.E."/>
            <person name="D'Adamo S."/>
            <person name="Posewitz M.C."/>
        </authorList>
    </citation>
    <scope>NUCLEOTIDE SEQUENCE</scope>
    <source>
        <strain evidence="2">GSL018</strain>
    </source>
</reference>
<accession>A0A061RKN6</accession>